<feature type="non-terminal residue" evidence="1">
    <location>
        <position position="1"/>
    </location>
</feature>
<evidence type="ECO:0000313" key="1">
    <source>
        <dbReference type="EMBL" id="CEK62209.1"/>
    </source>
</evidence>
<proteinExistence type="predicted"/>
<accession>A0A0B6Z0U0</accession>
<organism evidence="1">
    <name type="scientific">Arion vulgaris</name>
    <dbReference type="NCBI Taxonomy" id="1028688"/>
    <lineage>
        <taxon>Eukaryota</taxon>
        <taxon>Metazoa</taxon>
        <taxon>Spiralia</taxon>
        <taxon>Lophotrochozoa</taxon>
        <taxon>Mollusca</taxon>
        <taxon>Gastropoda</taxon>
        <taxon>Heterobranchia</taxon>
        <taxon>Euthyneura</taxon>
        <taxon>Panpulmonata</taxon>
        <taxon>Eupulmonata</taxon>
        <taxon>Stylommatophora</taxon>
        <taxon>Helicina</taxon>
        <taxon>Arionoidea</taxon>
        <taxon>Arionidae</taxon>
        <taxon>Arion</taxon>
    </lineage>
</organism>
<name>A0A0B6Z0U0_9EUPU</name>
<sequence length="68" mass="7661">KQILMRRLPAGSVLVTSNSIGTKRGQKNEDYFKSKFFCNITILAVLCSIETKKKDDFVNTLDSLDCNC</sequence>
<dbReference type="EMBL" id="HACG01015344">
    <property type="protein sequence ID" value="CEK62209.1"/>
    <property type="molecule type" value="Transcribed_RNA"/>
</dbReference>
<protein>
    <submittedName>
        <fullName evidence="1">Uncharacterized protein</fullName>
    </submittedName>
</protein>
<dbReference type="AlphaFoldDB" id="A0A0B6Z0U0"/>
<gene>
    <name evidence="1" type="primary">ORF44511</name>
</gene>
<reference evidence="1" key="1">
    <citation type="submission" date="2014-12" db="EMBL/GenBank/DDBJ databases">
        <title>Insight into the proteome of Arion vulgaris.</title>
        <authorList>
            <person name="Aradska J."/>
            <person name="Bulat T."/>
            <person name="Smidak R."/>
            <person name="Sarate P."/>
            <person name="Gangsoo J."/>
            <person name="Sialana F."/>
            <person name="Bilban M."/>
            <person name="Lubec G."/>
        </authorList>
    </citation>
    <scope>NUCLEOTIDE SEQUENCE</scope>
    <source>
        <tissue evidence="1">Skin</tissue>
    </source>
</reference>